<gene>
    <name evidence="1" type="ORF">JHL16_19395</name>
</gene>
<evidence type="ECO:0000313" key="1">
    <source>
        <dbReference type="EMBL" id="MBK1868529.1"/>
    </source>
</evidence>
<proteinExistence type="predicted"/>
<name>A0ACC5R786_9HYPH</name>
<dbReference type="Proteomes" id="UP000616151">
    <property type="component" value="Unassembled WGS sequence"/>
</dbReference>
<accession>A0ACC5R786</accession>
<dbReference type="EMBL" id="JAENHL010000007">
    <property type="protein sequence ID" value="MBK1868529.1"/>
    <property type="molecule type" value="Genomic_DNA"/>
</dbReference>
<keyword evidence="2" id="KW-1185">Reference proteome</keyword>
<organism evidence="1 2">
    <name type="scientific">Taklimakanibacter albus</name>
    <dbReference type="NCBI Taxonomy" id="2800327"/>
    <lineage>
        <taxon>Bacteria</taxon>
        <taxon>Pseudomonadati</taxon>
        <taxon>Pseudomonadota</taxon>
        <taxon>Alphaproteobacteria</taxon>
        <taxon>Hyphomicrobiales</taxon>
        <taxon>Aestuariivirgaceae</taxon>
        <taxon>Taklimakanibacter</taxon>
    </lineage>
</organism>
<protein>
    <submittedName>
        <fullName evidence="1">FAD-dependent oxidoreductase</fullName>
    </submittedName>
</protein>
<sequence length="808" mass="88679">MTTHKRAVIVGGGNMGVGLLYHLALEGWKDIVLLEKGELTSGSTWHAAGLCPSFIADYNMSKIHHYGNTLYPKLEAMTGQYVSWHGCGGIRFATNDHELDYFKLVAGIADNSGAEIEIIDPAKIKQILPWIELDGVVGGAWTKGDGHVDPAGVCNAMAIAARNLGAEIVRECLVTNIKPTATGEWEVTTEKGTYICEHVINAGGNHATAIAAWSGLQLPIVNLKHQYIITDPVPEFLARQEEIPVIRDPRHSAYYRQEQKSALIGPYETRGSRIAWPETNGIPGWDSDQELFEEEFDPIMPFLEGVMKSMPIWANLGVKRVVNGSIPHTPDDRPLLGPVHGLKNYWLCCGSAIGIAQGAGCGKYLAQWIVNGESEINMAGLDPRRFGAYADRDYCRAKAHEAYEHMYTLQLPGEERQVARKNRITPLYDKLVRMGAVHTEAHGWERPKWFSLDGAPEDLGFRRGNAFKAVAEECRAVRERVGVMDLSSFSKFDVTGPDAEAMLNRLTANKLSKRLGGIVLTHMLTKNGCIESEVTITRLGEEHFYVLSGAGAEERDLDKLNQGKLAQENAAIRNVTEDYGMLVLAGPRSRDVLSALTDAPLDNDNFRWMSGREITVAGAPVRALRVSYVGELGWELHIPKRQLATVYDAVWQAGKAHGIANFGAYAINSLRMEKAYRGLHSELTNEITLIEGDMERFFAPDKGDFIGRTATLNRKQQGIAIKLAYVEVDANDNDVVGGEPVFVNGACVGVATSGGYGHHTGKSLAFVYVPPENTTPGFEMEIGLLGERRKAVVLAEPAYDPASKQMRG</sequence>
<evidence type="ECO:0000313" key="2">
    <source>
        <dbReference type="Proteomes" id="UP000616151"/>
    </source>
</evidence>
<reference evidence="1" key="1">
    <citation type="submission" date="2021-01" db="EMBL/GenBank/DDBJ databases">
        <authorList>
            <person name="Sun Q."/>
        </authorList>
    </citation>
    <scope>NUCLEOTIDE SEQUENCE</scope>
    <source>
        <strain evidence="1">YIM B02566</strain>
    </source>
</reference>
<comment type="caution">
    <text evidence="1">The sequence shown here is derived from an EMBL/GenBank/DDBJ whole genome shotgun (WGS) entry which is preliminary data.</text>
</comment>